<dbReference type="InterPro" id="IPR016032">
    <property type="entry name" value="Sig_transdc_resp-reg_C-effctor"/>
</dbReference>
<dbReference type="Pfam" id="PF00196">
    <property type="entry name" value="GerE"/>
    <property type="match status" value="1"/>
</dbReference>
<accession>A0ABX2ETY8</accession>
<dbReference type="InterPro" id="IPR036388">
    <property type="entry name" value="WH-like_DNA-bd_sf"/>
</dbReference>
<keyword evidence="2" id="KW-0238">DNA-binding</keyword>
<dbReference type="PRINTS" id="PR00038">
    <property type="entry name" value="HTHLUXR"/>
</dbReference>
<dbReference type="SUPFAM" id="SSF46894">
    <property type="entry name" value="C-terminal effector domain of the bipartite response regulators"/>
    <property type="match status" value="1"/>
</dbReference>
<evidence type="ECO:0000256" key="1">
    <source>
        <dbReference type="ARBA" id="ARBA00023015"/>
    </source>
</evidence>
<comment type="caution">
    <text evidence="5">The sequence shown here is derived from an EMBL/GenBank/DDBJ whole genome shotgun (WGS) entry which is preliminary data.</text>
</comment>
<evidence type="ECO:0000313" key="6">
    <source>
        <dbReference type="Proteomes" id="UP000737171"/>
    </source>
</evidence>
<protein>
    <recommendedName>
        <fullName evidence="4">HTH luxR-type domain-containing protein</fullName>
    </recommendedName>
</protein>
<dbReference type="PANTHER" id="PTHR44688:SF25">
    <property type="entry name" value="HTH LUXR-TYPE DOMAIN-CONTAINING PROTEIN"/>
    <property type="match status" value="1"/>
</dbReference>
<dbReference type="CDD" id="cd06170">
    <property type="entry name" value="LuxR_C_like"/>
    <property type="match status" value="1"/>
</dbReference>
<proteinExistence type="predicted"/>
<name>A0ABX2ETY8_9BURK</name>
<dbReference type="EMBL" id="JABRWJ010000018">
    <property type="protein sequence ID" value="NRF72108.1"/>
    <property type="molecule type" value="Genomic_DNA"/>
</dbReference>
<organism evidence="5 6">
    <name type="scientific">Pseudaquabacterium terrae</name>
    <dbReference type="NCBI Taxonomy" id="2732868"/>
    <lineage>
        <taxon>Bacteria</taxon>
        <taxon>Pseudomonadati</taxon>
        <taxon>Pseudomonadota</taxon>
        <taxon>Betaproteobacteria</taxon>
        <taxon>Burkholderiales</taxon>
        <taxon>Sphaerotilaceae</taxon>
        <taxon>Pseudaquabacterium</taxon>
    </lineage>
</organism>
<evidence type="ECO:0000256" key="3">
    <source>
        <dbReference type="ARBA" id="ARBA00023163"/>
    </source>
</evidence>
<feature type="domain" description="HTH luxR-type" evidence="4">
    <location>
        <begin position="532"/>
        <end position="597"/>
    </location>
</feature>
<dbReference type="SMART" id="SM00421">
    <property type="entry name" value="HTH_LUXR"/>
    <property type="match status" value="1"/>
</dbReference>
<dbReference type="PANTHER" id="PTHR44688">
    <property type="entry name" value="DNA-BINDING TRANSCRIPTIONAL ACTIVATOR DEVR_DOSR"/>
    <property type="match status" value="1"/>
</dbReference>
<keyword evidence="3" id="KW-0804">Transcription</keyword>
<dbReference type="InterPro" id="IPR000792">
    <property type="entry name" value="Tscrpt_reg_LuxR_C"/>
</dbReference>
<dbReference type="Proteomes" id="UP000737171">
    <property type="component" value="Unassembled WGS sequence"/>
</dbReference>
<dbReference type="PROSITE" id="PS50043">
    <property type="entry name" value="HTH_LUXR_2"/>
    <property type="match status" value="1"/>
</dbReference>
<keyword evidence="1" id="KW-0805">Transcription regulation</keyword>
<evidence type="ECO:0000256" key="2">
    <source>
        <dbReference type="ARBA" id="ARBA00023125"/>
    </source>
</evidence>
<gene>
    <name evidence="5" type="ORF">HLB44_34505</name>
</gene>
<reference evidence="5 6" key="1">
    <citation type="submission" date="2020-05" db="EMBL/GenBank/DDBJ databases">
        <title>Aquincola sp. isolate from soil.</title>
        <authorList>
            <person name="Han J."/>
            <person name="Kim D.-U."/>
        </authorList>
    </citation>
    <scope>NUCLEOTIDE SEQUENCE [LARGE SCALE GENOMIC DNA]</scope>
    <source>
        <strain evidence="5 6">S2</strain>
    </source>
</reference>
<evidence type="ECO:0000259" key="4">
    <source>
        <dbReference type="PROSITE" id="PS50043"/>
    </source>
</evidence>
<sequence length="600" mass="64457">MPTDPIASSTALAVRAAAVLAGSNDATELATVLGWPVHEVRAAGPIELAVDPAPLAEWFRAAPDDAARTFARALAWLQSQGRVEQAAPLALAFGTTAQRLALLDDAGWLLLWRPRRAVLGPLLASVSMEPGADAVLPLQLAWWVEVERVPHAAERRLQHTATDDPALPLPLRAAVHSRLAQVFDDARGALRWARQAVTGHPNDLTPAALLARYALGLALVDAGHPHAALEPLAALVRACRRDGLPMLALDAFAALARAHDELGDAPGLQATLAAAQTLAREHGIDDAPALQLLERLRRLQGLRRASFAEPERRNETPLAPALPPTAYEAFPNLVLDALELLQADALDAATEALQALDRRQAQAFHCHKWRNAHLHARLWWLARRPQPAVLAEAMALQPAVDDASTLVELHQAVLAAAAAALAGRPLAADLLVAWQAQLGARRLQRLQQRLALIQAIGAPPDTDPLLGWLTDQAADLGPWDAAWLAPKLATVLEALLTTPAIVRHPAERALAQRLLQQMLAPPPAPAAAPVEPGAPPADLTLREWEILQLIGRHYTNEQIANQLNVSLATVKTHINRVYGKLSIGSRAEAVQRAHHLQHPS</sequence>
<dbReference type="RefSeq" id="WP_173134725.1">
    <property type="nucleotide sequence ID" value="NZ_JABRWJ010000018.1"/>
</dbReference>
<evidence type="ECO:0000313" key="5">
    <source>
        <dbReference type="EMBL" id="NRF72108.1"/>
    </source>
</evidence>
<keyword evidence="6" id="KW-1185">Reference proteome</keyword>
<dbReference type="Gene3D" id="1.10.10.10">
    <property type="entry name" value="Winged helix-like DNA-binding domain superfamily/Winged helix DNA-binding domain"/>
    <property type="match status" value="1"/>
</dbReference>